<reference evidence="3" key="2">
    <citation type="submission" date="2019-12" db="EMBL/GenBank/DDBJ databases">
        <authorList>
            <person name="Studholme D.J."/>
            <person name="Sarris P."/>
        </authorList>
    </citation>
    <scope>NUCLEOTIDE SEQUENCE</scope>
    <source>
        <strain evidence="3">PFS-1207/04</strain>
        <tissue evidence="3">Leaf</tissue>
    </source>
</reference>
<dbReference type="OrthoDB" id="10525405at2759"/>
<reference evidence="2" key="1">
    <citation type="submission" date="2019-12" db="EMBL/GenBank/DDBJ databases">
        <title>Genome sequencing and annotation of Brassica cretica.</title>
        <authorList>
            <person name="Studholme D.J."/>
            <person name="Sarris P.F."/>
        </authorList>
    </citation>
    <scope>NUCLEOTIDE SEQUENCE</scope>
    <source>
        <strain evidence="2">PFS-102/07</strain>
        <tissue evidence="2">Leaf</tissue>
    </source>
</reference>
<evidence type="ECO:0000313" key="2">
    <source>
        <dbReference type="EMBL" id="KAF2604628.1"/>
    </source>
</evidence>
<organism evidence="2">
    <name type="scientific">Brassica cretica</name>
    <name type="common">Mustard</name>
    <dbReference type="NCBI Taxonomy" id="69181"/>
    <lineage>
        <taxon>Eukaryota</taxon>
        <taxon>Viridiplantae</taxon>
        <taxon>Streptophyta</taxon>
        <taxon>Embryophyta</taxon>
        <taxon>Tracheophyta</taxon>
        <taxon>Spermatophyta</taxon>
        <taxon>Magnoliopsida</taxon>
        <taxon>eudicotyledons</taxon>
        <taxon>Gunneridae</taxon>
        <taxon>Pentapetalae</taxon>
        <taxon>rosids</taxon>
        <taxon>malvids</taxon>
        <taxon>Brassicales</taxon>
        <taxon>Brassicaceae</taxon>
        <taxon>Brassiceae</taxon>
        <taxon>Brassica</taxon>
    </lineage>
</organism>
<proteinExistence type="predicted"/>
<feature type="compositionally biased region" description="Polar residues" evidence="1">
    <location>
        <begin position="71"/>
        <end position="81"/>
    </location>
</feature>
<keyword evidence="4" id="KW-1185">Reference proteome</keyword>
<feature type="compositionally biased region" description="Basic residues" evidence="1">
    <location>
        <begin position="23"/>
        <end position="37"/>
    </location>
</feature>
<accession>A0A8S9LGV8</accession>
<evidence type="ECO:0000256" key="1">
    <source>
        <dbReference type="SAM" id="MobiDB-lite"/>
    </source>
</evidence>
<comment type="caution">
    <text evidence="2">The sequence shown here is derived from an EMBL/GenBank/DDBJ whole genome shotgun (WGS) entry which is preliminary data.</text>
</comment>
<evidence type="ECO:0000313" key="3">
    <source>
        <dbReference type="EMBL" id="KAF3578895.1"/>
    </source>
</evidence>
<dbReference type="AlphaFoldDB" id="A0A8S9LGV8"/>
<dbReference type="Proteomes" id="UP000266723">
    <property type="component" value="Unassembled WGS sequence"/>
</dbReference>
<dbReference type="EMBL" id="QGKV02000649">
    <property type="protein sequence ID" value="KAF3578895.1"/>
    <property type="molecule type" value="Genomic_DNA"/>
</dbReference>
<dbReference type="EMBL" id="QGKY02000094">
    <property type="protein sequence ID" value="KAF2604628.1"/>
    <property type="molecule type" value="Genomic_DNA"/>
</dbReference>
<reference evidence="3 4" key="3">
    <citation type="journal article" date="2020" name="BMC Genomics">
        <title>Intraspecific diversification of the crop wild relative Brassica cretica Lam. using demographic model selection.</title>
        <authorList>
            <person name="Kioukis A."/>
            <person name="Michalopoulou V.A."/>
            <person name="Briers L."/>
            <person name="Pirintsos S."/>
            <person name="Studholme D.J."/>
            <person name="Pavlidis P."/>
            <person name="Sarris P.F."/>
        </authorList>
    </citation>
    <scope>NUCLEOTIDE SEQUENCE [LARGE SCALE GENOMIC DNA]</scope>
    <source>
        <strain evidence="4">cv. PFS-1207/04</strain>
        <strain evidence="3">PFS-1207/04</strain>
    </source>
</reference>
<feature type="compositionally biased region" description="Basic and acidic residues" evidence="1">
    <location>
        <begin position="38"/>
        <end position="54"/>
    </location>
</feature>
<name>A0A8S9LGV8_BRACR</name>
<evidence type="ECO:0000313" key="4">
    <source>
        <dbReference type="Proteomes" id="UP000266723"/>
    </source>
</evidence>
<protein>
    <submittedName>
        <fullName evidence="2">Uncharacterized protein</fullName>
    </submittedName>
</protein>
<feature type="region of interest" description="Disordered" evidence="1">
    <location>
        <begin position="1"/>
        <end position="81"/>
    </location>
</feature>
<gene>
    <name evidence="3" type="ORF">DY000_02031969</name>
    <name evidence="2" type="ORF">F2Q70_00026379</name>
</gene>
<sequence>MTLGRRRGARSPDLKGVSASRKLASRGRRSPKKKVLKPSREMTQDSQRLPRHEVYPSAIKSRKTVSKLGSVVSQKPPSTQI</sequence>